<gene>
    <name evidence="9" type="ORF">MTE01_09540</name>
</gene>
<dbReference type="PROSITE" id="PS51318">
    <property type="entry name" value="TAT"/>
    <property type="match status" value="1"/>
</dbReference>
<evidence type="ECO:0000313" key="10">
    <source>
        <dbReference type="Proteomes" id="UP000319525"/>
    </source>
</evidence>
<dbReference type="AlphaFoldDB" id="A0A4Y3QJD2"/>
<feature type="domain" description="Peptidase S8/S53" evidence="8">
    <location>
        <begin position="72"/>
        <end position="304"/>
    </location>
</feature>
<dbReference type="PANTHER" id="PTHR43806:SF11">
    <property type="entry name" value="CEREVISIN-RELATED"/>
    <property type="match status" value="1"/>
</dbReference>
<sequence length="394" mass="38446">MSLDRTKRTRRRLTVVALVSLAAGLPAVALPSLPAAVAASCAASAGSPVIEGASWGQKRMGAEHAWARTTGDVVVAVLDTGVSAATTSLQGHVLPGVDLAGGPAASDCYGRGTFVGSLIAGQAVEGTQFVGLAPGATILPVRITDDPDDIALIDALPTLLARGITAAVDGGARVIAVPLTATASSPELEQAVRAAVAADVLVVAAAGSPTTDAAAYPARLDGVLSVAPLGEDGGVEVSRLGAAPDIAAPSAGLVGAVPDGAGHVVGDEPGLAVAYAAGAAALVRADDPTLTVEAVIQRLMVTADAPTRPLPEGASTDPSLGAGVVDPVAAISRLAPAQIVAARDEPLTLEVPPPADERPDALALVLGLGLLGAAGAALGPLVGVATVRRASRGS</sequence>
<dbReference type="InterPro" id="IPR006311">
    <property type="entry name" value="TAT_signal"/>
</dbReference>
<dbReference type="InterPro" id="IPR050131">
    <property type="entry name" value="Peptidase_S8_subtilisin-like"/>
</dbReference>
<dbReference type="PROSITE" id="PS51892">
    <property type="entry name" value="SUBTILASE"/>
    <property type="match status" value="1"/>
</dbReference>
<protein>
    <recommendedName>
        <fullName evidence="8">Peptidase S8/S53 domain-containing protein</fullName>
    </recommendedName>
</protein>
<dbReference type="GO" id="GO:0006508">
    <property type="term" value="P:proteolysis"/>
    <property type="evidence" value="ECO:0007669"/>
    <property type="project" value="UniProtKB-KW"/>
</dbReference>
<dbReference type="PANTHER" id="PTHR43806">
    <property type="entry name" value="PEPTIDASE S8"/>
    <property type="match status" value="1"/>
</dbReference>
<dbReference type="GO" id="GO:0004252">
    <property type="term" value="F:serine-type endopeptidase activity"/>
    <property type="evidence" value="ECO:0007669"/>
    <property type="project" value="InterPro"/>
</dbReference>
<evidence type="ECO:0000256" key="3">
    <source>
        <dbReference type="ARBA" id="ARBA00022801"/>
    </source>
</evidence>
<dbReference type="EMBL" id="BJML01000002">
    <property type="protein sequence ID" value="GEB45009.1"/>
    <property type="molecule type" value="Genomic_DNA"/>
</dbReference>
<evidence type="ECO:0000313" key="9">
    <source>
        <dbReference type="EMBL" id="GEB45009.1"/>
    </source>
</evidence>
<keyword evidence="6" id="KW-0812">Transmembrane</keyword>
<organism evidence="9 10">
    <name type="scientific">Microbacterium testaceum</name>
    <name type="common">Aureobacterium testaceum</name>
    <name type="synonym">Brevibacterium testaceum</name>
    <dbReference type="NCBI Taxonomy" id="2033"/>
    <lineage>
        <taxon>Bacteria</taxon>
        <taxon>Bacillati</taxon>
        <taxon>Actinomycetota</taxon>
        <taxon>Actinomycetes</taxon>
        <taxon>Micrococcales</taxon>
        <taxon>Microbacteriaceae</taxon>
        <taxon>Microbacterium</taxon>
    </lineage>
</organism>
<name>A0A4Y3QJD2_MICTE</name>
<evidence type="ECO:0000256" key="5">
    <source>
        <dbReference type="PROSITE-ProRule" id="PRU01240"/>
    </source>
</evidence>
<feature type="transmembrane region" description="Helical" evidence="6">
    <location>
        <begin position="361"/>
        <end position="387"/>
    </location>
</feature>
<keyword evidence="4" id="KW-0720">Serine protease</keyword>
<dbReference type="Gene3D" id="3.40.50.200">
    <property type="entry name" value="Peptidase S8/S53 domain"/>
    <property type="match status" value="1"/>
</dbReference>
<dbReference type="Pfam" id="PF00082">
    <property type="entry name" value="Peptidase_S8"/>
    <property type="match status" value="1"/>
</dbReference>
<evidence type="ECO:0000256" key="4">
    <source>
        <dbReference type="ARBA" id="ARBA00022825"/>
    </source>
</evidence>
<dbReference type="RefSeq" id="WP_141375987.1">
    <property type="nucleotide sequence ID" value="NZ_BJML01000002.1"/>
</dbReference>
<keyword evidence="6" id="KW-0472">Membrane</keyword>
<keyword evidence="3" id="KW-0378">Hydrolase</keyword>
<reference evidence="9 10" key="1">
    <citation type="submission" date="2019-06" db="EMBL/GenBank/DDBJ databases">
        <title>Whole genome shotgun sequence of Microbacterium testaceum NBRC 12675.</title>
        <authorList>
            <person name="Hosoyama A."/>
            <person name="Uohara A."/>
            <person name="Ohji S."/>
            <person name="Ichikawa N."/>
        </authorList>
    </citation>
    <scope>NUCLEOTIDE SEQUENCE [LARGE SCALE GENOMIC DNA]</scope>
    <source>
        <strain evidence="9 10">NBRC 12675</strain>
    </source>
</reference>
<evidence type="ECO:0000256" key="7">
    <source>
        <dbReference type="SAM" id="SignalP"/>
    </source>
</evidence>
<keyword evidence="2" id="KW-0645">Protease</keyword>
<feature type="signal peptide" evidence="7">
    <location>
        <begin position="1"/>
        <end position="29"/>
    </location>
</feature>
<evidence type="ECO:0000256" key="6">
    <source>
        <dbReference type="SAM" id="Phobius"/>
    </source>
</evidence>
<evidence type="ECO:0000259" key="8">
    <source>
        <dbReference type="Pfam" id="PF00082"/>
    </source>
</evidence>
<comment type="caution">
    <text evidence="5">Lacks conserved residue(s) required for the propagation of feature annotation.</text>
</comment>
<evidence type="ECO:0000256" key="2">
    <source>
        <dbReference type="ARBA" id="ARBA00022670"/>
    </source>
</evidence>
<dbReference type="InterPro" id="IPR036852">
    <property type="entry name" value="Peptidase_S8/S53_dom_sf"/>
</dbReference>
<dbReference type="OrthoDB" id="3847604at2"/>
<keyword evidence="7" id="KW-0732">Signal</keyword>
<accession>A0A4Y3QJD2</accession>
<dbReference type="Proteomes" id="UP000319525">
    <property type="component" value="Unassembled WGS sequence"/>
</dbReference>
<comment type="similarity">
    <text evidence="1 5">Belongs to the peptidase S8 family.</text>
</comment>
<dbReference type="SUPFAM" id="SSF52743">
    <property type="entry name" value="Subtilisin-like"/>
    <property type="match status" value="1"/>
</dbReference>
<keyword evidence="6" id="KW-1133">Transmembrane helix</keyword>
<proteinExistence type="inferred from homology"/>
<comment type="caution">
    <text evidence="9">The sequence shown here is derived from an EMBL/GenBank/DDBJ whole genome shotgun (WGS) entry which is preliminary data.</text>
</comment>
<dbReference type="InterPro" id="IPR000209">
    <property type="entry name" value="Peptidase_S8/S53_dom"/>
</dbReference>
<feature type="chain" id="PRO_5039531957" description="Peptidase S8/S53 domain-containing protein" evidence="7">
    <location>
        <begin position="30"/>
        <end position="394"/>
    </location>
</feature>
<dbReference type="GeneID" id="57143648"/>
<evidence type="ECO:0000256" key="1">
    <source>
        <dbReference type="ARBA" id="ARBA00011073"/>
    </source>
</evidence>